<proteinExistence type="predicted"/>
<dbReference type="SUPFAM" id="SSF69645">
    <property type="entry name" value="Arp2/3 complex subunits"/>
    <property type="match status" value="1"/>
</dbReference>
<dbReference type="Proteomes" id="UP001151760">
    <property type="component" value="Unassembled WGS sequence"/>
</dbReference>
<evidence type="ECO:0000256" key="5">
    <source>
        <dbReference type="SAM" id="MobiDB-lite"/>
    </source>
</evidence>
<keyword evidence="4" id="KW-0206">Cytoskeleton</keyword>
<comment type="subcellular location">
    <subcellularLocation>
        <location evidence="1">Cytoplasm</location>
        <location evidence="1">Cytoskeleton</location>
    </subcellularLocation>
</comment>
<feature type="region of interest" description="Disordered" evidence="5">
    <location>
        <begin position="1"/>
        <end position="27"/>
    </location>
</feature>
<dbReference type="EMBL" id="BQNB010010282">
    <property type="protein sequence ID" value="GJS75143.1"/>
    <property type="molecule type" value="Genomic_DNA"/>
</dbReference>
<dbReference type="InterPro" id="IPR008384">
    <property type="entry name" value="ARPC4"/>
</dbReference>
<dbReference type="Pfam" id="PF05856">
    <property type="entry name" value="ARPC4"/>
    <property type="match status" value="1"/>
</dbReference>
<sequence length="241" mass="26858">MQEPRGDDSKWLSKNSPCQEVERHNKPEVEMKTSPELLLNPVVILALTTCHVARKVNMISQPTLILVPTVNKKQYVWVSPDEMEIVTYSEEMVEALVQGHDLCIGGDCFEMLMQTCAFVKVIPFVKENGGWSPPLSNLVTHHASTLVQDITTCDIQPQGVTTDMQPPDLMSVMHFGWLVKIRRCTEPQLVAFSPQPFSYSSPMPSTAETVLKGPTLTSSVSTSSYLCWVSLLSICSFSFHP</sequence>
<dbReference type="Gene3D" id="3.30.1460.20">
    <property type="match status" value="1"/>
</dbReference>
<evidence type="ECO:0000256" key="2">
    <source>
        <dbReference type="ARBA" id="ARBA00022490"/>
    </source>
</evidence>
<feature type="compositionally biased region" description="Basic and acidic residues" evidence="5">
    <location>
        <begin position="1"/>
        <end position="11"/>
    </location>
</feature>
<reference evidence="6" key="1">
    <citation type="journal article" date="2022" name="Int. J. Mol. Sci.">
        <title>Draft Genome of Tanacetum Coccineum: Genomic Comparison of Closely Related Tanacetum-Family Plants.</title>
        <authorList>
            <person name="Yamashiro T."/>
            <person name="Shiraishi A."/>
            <person name="Nakayama K."/>
            <person name="Satake H."/>
        </authorList>
    </citation>
    <scope>NUCLEOTIDE SEQUENCE</scope>
</reference>
<keyword evidence="2" id="KW-0963">Cytoplasm</keyword>
<gene>
    <name evidence="6" type="ORF">Tco_0725024</name>
</gene>
<evidence type="ECO:0000256" key="3">
    <source>
        <dbReference type="ARBA" id="ARBA00023203"/>
    </source>
</evidence>
<keyword evidence="7" id="KW-1185">Reference proteome</keyword>
<accession>A0ABQ4YD78</accession>
<dbReference type="InterPro" id="IPR034666">
    <property type="entry name" value="ARPC2/4"/>
</dbReference>
<name>A0ABQ4YD78_9ASTR</name>
<protein>
    <submittedName>
        <fullName evidence="6">Probable manganese-transporting ATPase PDR2</fullName>
    </submittedName>
</protein>
<reference evidence="6" key="2">
    <citation type="submission" date="2022-01" db="EMBL/GenBank/DDBJ databases">
        <authorList>
            <person name="Yamashiro T."/>
            <person name="Shiraishi A."/>
            <person name="Satake H."/>
            <person name="Nakayama K."/>
        </authorList>
    </citation>
    <scope>NUCLEOTIDE SEQUENCE</scope>
</reference>
<organism evidence="6 7">
    <name type="scientific">Tanacetum coccineum</name>
    <dbReference type="NCBI Taxonomy" id="301880"/>
    <lineage>
        <taxon>Eukaryota</taxon>
        <taxon>Viridiplantae</taxon>
        <taxon>Streptophyta</taxon>
        <taxon>Embryophyta</taxon>
        <taxon>Tracheophyta</taxon>
        <taxon>Spermatophyta</taxon>
        <taxon>Magnoliopsida</taxon>
        <taxon>eudicotyledons</taxon>
        <taxon>Gunneridae</taxon>
        <taxon>Pentapetalae</taxon>
        <taxon>asterids</taxon>
        <taxon>campanulids</taxon>
        <taxon>Asterales</taxon>
        <taxon>Asteraceae</taxon>
        <taxon>Asteroideae</taxon>
        <taxon>Anthemideae</taxon>
        <taxon>Anthemidinae</taxon>
        <taxon>Tanacetum</taxon>
    </lineage>
</organism>
<evidence type="ECO:0000256" key="1">
    <source>
        <dbReference type="ARBA" id="ARBA00004245"/>
    </source>
</evidence>
<keyword evidence="3" id="KW-0009">Actin-binding</keyword>
<evidence type="ECO:0000313" key="7">
    <source>
        <dbReference type="Proteomes" id="UP001151760"/>
    </source>
</evidence>
<evidence type="ECO:0000313" key="6">
    <source>
        <dbReference type="EMBL" id="GJS75143.1"/>
    </source>
</evidence>
<evidence type="ECO:0000256" key="4">
    <source>
        <dbReference type="ARBA" id="ARBA00023212"/>
    </source>
</evidence>
<comment type="caution">
    <text evidence="6">The sequence shown here is derived from an EMBL/GenBank/DDBJ whole genome shotgun (WGS) entry which is preliminary data.</text>
</comment>